<gene>
    <name evidence="1" type="ORF">Amme_005_109</name>
</gene>
<sequence>MDLVPAAIYLIASGLSLPAQNKIFETELRMTPHFLLVDPSHYVVSYAINPWMEPGVWSADAAGNRERAWAGFEALASGLARAGAKVTIEPGRPGVPDMVFTANAGIVFDGRVLPARFLFDERKDEEPFFRAIFERLVGEGVLREIVDLPEGMHQEGAGDCLWDRTRRLAWVGFGQRSDEASVRVIAETFGIDVEPLRLATPRFYHLDTCFHVLPRGEVLFYPPAFAPETVARIEAIVPPDKRIVATERDARHFSVNAIAFEDQVVMAHPPQELAARLSERGYHVTGVPLEPFILSGGGAYCMTLRLDNTTR</sequence>
<dbReference type="Gene3D" id="3.75.10.10">
    <property type="entry name" value="L-arginine/glycine Amidinotransferase, Chain A"/>
    <property type="match status" value="1"/>
</dbReference>
<keyword evidence="1" id="KW-0808">Transferase</keyword>
<dbReference type="EMBL" id="BAND01000005">
    <property type="protein sequence ID" value="GAJ27721.1"/>
    <property type="molecule type" value="Genomic_DNA"/>
</dbReference>
<dbReference type="Pfam" id="PF19420">
    <property type="entry name" value="DDAH_eukar"/>
    <property type="match status" value="1"/>
</dbReference>
<proteinExistence type="predicted"/>
<comment type="caution">
    <text evidence="1">The sequence shown here is derived from an EMBL/GenBank/DDBJ whole genome shotgun (WGS) entry which is preliminary data.</text>
</comment>
<name>A0A023D1P7_ACIMT</name>
<dbReference type="GO" id="GO:0016740">
    <property type="term" value="F:transferase activity"/>
    <property type="evidence" value="ECO:0007669"/>
    <property type="project" value="UniProtKB-KW"/>
</dbReference>
<evidence type="ECO:0000313" key="1">
    <source>
        <dbReference type="EMBL" id="GAJ27721.1"/>
    </source>
</evidence>
<accession>A0A023D1P7</accession>
<reference evidence="1 2" key="2">
    <citation type="journal article" date="2014" name="FEMS Microbiol. Lett.">
        <title>Draft genomic DNA sequence of the facultatively methylotrophic bacterium Acidomonas methanolica type strain MB58.</title>
        <authorList>
            <person name="Higashiura N."/>
            <person name="Hadano H."/>
            <person name="Hirakawa H."/>
            <person name="Matsutani M."/>
            <person name="Takabe S."/>
            <person name="Matsushita K."/>
            <person name="Azuma Y."/>
        </authorList>
    </citation>
    <scope>NUCLEOTIDE SEQUENCE [LARGE SCALE GENOMIC DNA]</scope>
    <source>
        <strain evidence="1 2">MB58</strain>
    </source>
</reference>
<organism evidence="1 2">
    <name type="scientific">Acidomonas methanolica NBRC 104435</name>
    <dbReference type="NCBI Taxonomy" id="1231351"/>
    <lineage>
        <taxon>Bacteria</taxon>
        <taxon>Pseudomonadati</taxon>
        <taxon>Pseudomonadota</taxon>
        <taxon>Alphaproteobacteria</taxon>
        <taxon>Acetobacterales</taxon>
        <taxon>Acetobacteraceae</taxon>
        <taxon>Acidomonas</taxon>
    </lineage>
</organism>
<keyword evidence="2" id="KW-1185">Reference proteome</keyword>
<dbReference type="SUPFAM" id="SSF55909">
    <property type="entry name" value="Pentein"/>
    <property type="match status" value="1"/>
</dbReference>
<protein>
    <submittedName>
        <fullName evidence="1">Amidinotransferase</fullName>
    </submittedName>
</protein>
<evidence type="ECO:0000313" key="2">
    <source>
        <dbReference type="Proteomes" id="UP000019760"/>
    </source>
</evidence>
<reference evidence="2" key="1">
    <citation type="journal article" date="2014" name="FEMS Microbiol. Lett.">
        <title>Draft Genomic DNA Sequence of the Facultatively Methylotrophic Bacterium Acidomonas methanolica type strain MB58.</title>
        <authorList>
            <person name="Higashiura N."/>
            <person name="Hadano H."/>
            <person name="Hirakawa H."/>
            <person name="Matsutani M."/>
            <person name="Takabe S."/>
            <person name="Matsushita K."/>
            <person name="Azuma Y."/>
        </authorList>
    </citation>
    <scope>NUCLEOTIDE SEQUENCE [LARGE SCALE GENOMIC DNA]</scope>
    <source>
        <strain evidence="2">MB58</strain>
    </source>
</reference>
<dbReference type="Proteomes" id="UP000019760">
    <property type="component" value="Unassembled WGS sequence"/>
</dbReference>
<dbReference type="AlphaFoldDB" id="A0A023D1P7"/>